<feature type="domain" description="Nuclear receptor" evidence="9">
    <location>
        <begin position="17"/>
        <end position="93"/>
    </location>
</feature>
<sequence length="232" mass="26922">RSRVRSTPLTLYSSMANRVCLICSVPITVAHLGIESCRACAAFFNRTQVAGRKFACRQGERRCSIRKHEKFMCRSCRYDRCVELGMTYLLPPKKKPRKNKAAKVHAEMIPSTSSSSMTPVTSRDSLIDRMEAEYKASAKRRLVLEKDYVVRNDLPRFNHPTEELYMGNFKSFFELFRIAIKESTPVLQNVFDDFRTLPLSHQVTLFKNFYSRFSMVEGVYLSVKHFKEDESM</sequence>
<evidence type="ECO:0000256" key="3">
    <source>
        <dbReference type="ARBA" id="ARBA00022833"/>
    </source>
</evidence>
<dbReference type="InterPro" id="IPR035500">
    <property type="entry name" value="NHR-like_dom_sf"/>
</dbReference>
<organism evidence="11 12">
    <name type="scientific">Pristionchus entomophagus</name>
    <dbReference type="NCBI Taxonomy" id="358040"/>
    <lineage>
        <taxon>Eukaryota</taxon>
        <taxon>Metazoa</taxon>
        <taxon>Ecdysozoa</taxon>
        <taxon>Nematoda</taxon>
        <taxon>Chromadorea</taxon>
        <taxon>Rhabditida</taxon>
        <taxon>Rhabditina</taxon>
        <taxon>Diplogasteromorpha</taxon>
        <taxon>Diplogasteroidea</taxon>
        <taxon>Neodiplogasteridae</taxon>
        <taxon>Pristionchus</taxon>
    </lineage>
</organism>
<dbReference type="EMBL" id="BTSX01000004">
    <property type="protein sequence ID" value="GMS91808.1"/>
    <property type="molecule type" value="Genomic_DNA"/>
</dbReference>
<evidence type="ECO:0000256" key="6">
    <source>
        <dbReference type="ARBA" id="ARBA00023163"/>
    </source>
</evidence>
<evidence type="ECO:0000313" key="12">
    <source>
        <dbReference type="Proteomes" id="UP001432027"/>
    </source>
</evidence>
<evidence type="ECO:0000313" key="11">
    <source>
        <dbReference type="EMBL" id="GMS91808.1"/>
    </source>
</evidence>
<keyword evidence="2" id="KW-0863">Zinc-finger</keyword>
<dbReference type="Gene3D" id="3.30.50.10">
    <property type="entry name" value="Erythroid Transcription Factor GATA-1, subunit A"/>
    <property type="match status" value="1"/>
</dbReference>
<comment type="caution">
    <text evidence="11">The sequence shown here is derived from an EMBL/GenBank/DDBJ whole genome shotgun (WGS) entry which is preliminary data.</text>
</comment>
<keyword evidence="1" id="KW-0479">Metal-binding</keyword>
<evidence type="ECO:0000259" key="9">
    <source>
        <dbReference type="PROSITE" id="PS51030"/>
    </source>
</evidence>
<keyword evidence="6" id="KW-0804">Transcription</keyword>
<evidence type="ECO:0008006" key="13">
    <source>
        <dbReference type="Google" id="ProtNLM"/>
    </source>
</evidence>
<evidence type="ECO:0000256" key="5">
    <source>
        <dbReference type="ARBA" id="ARBA00023125"/>
    </source>
</evidence>
<name>A0AAV5TCK6_9BILA</name>
<keyword evidence="12" id="KW-1185">Reference proteome</keyword>
<evidence type="ECO:0000256" key="7">
    <source>
        <dbReference type="ARBA" id="ARBA00023170"/>
    </source>
</evidence>
<dbReference type="PROSITE" id="PS51030">
    <property type="entry name" value="NUCLEAR_REC_DBD_2"/>
    <property type="match status" value="1"/>
</dbReference>
<keyword evidence="4" id="KW-0805">Transcription regulation</keyword>
<dbReference type="SMART" id="SM00399">
    <property type="entry name" value="ZnF_C4"/>
    <property type="match status" value="1"/>
</dbReference>
<evidence type="ECO:0000259" key="10">
    <source>
        <dbReference type="PROSITE" id="PS51843"/>
    </source>
</evidence>
<reference evidence="11" key="1">
    <citation type="submission" date="2023-10" db="EMBL/GenBank/DDBJ databases">
        <title>Genome assembly of Pristionchus species.</title>
        <authorList>
            <person name="Yoshida K."/>
            <person name="Sommer R.J."/>
        </authorList>
    </citation>
    <scope>NUCLEOTIDE SEQUENCE</scope>
    <source>
        <strain evidence="11">RS0144</strain>
    </source>
</reference>
<gene>
    <name evidence="11" type="ORF">PENTCL1PPCAC_13983</name>
</gene>
<dbReference type="InterPro" id="IPR013088">
    <property type="entry name" value="Znf_NHR/GATA"/>
</dbReference>
<evidence type="ECO:0000256" key="2">
    <source>
        <dbReference type="ARBA" id="ARBA00022771"/>
    </source>
</evidence>
<keyword evidence="7" id="KW-0675">Receptor</keyword>
<feature type="non-terminal residue" evidence="11">
    <location>
        <position position="232"/>
    </location>
</feature>
<dbReference type="InterPro" id="IPR000536">
    <property type="entry name" value="Nucl_hrmn_rcpt_lig-bd"/>
</dbReference>
<feature type="domain" description="NR LBD" evidence="10">
    <location>
        <begin position="133"/>
        <end position="232"/>
    </location>
</feature>
<dbReference type="Pfam" id="PF00105">
    <property type="entry name" value="zf-C4"/>
    <property type="match status" value="1"/>
</dbReference>
<dbReference type="PANTHER" id="PTHR46011">
    <property type="entry name" value="NUCLEAR HORMONE RECEPTOR FAMILY MEMBER NHR-86-RELATED"/>
    <property type="match status" value="1"/>
</dbReference>
<dbReference type="PROSITE" id="PS51843">
    <property type="entry name" value="NR_LBD"/>
    <property type="match status" value="1"/>
</dbReference>
<keyword evidence="8" id="KW-0539">Nucleus</keyword>
<dbReference type="AlphaFoldDB" id="A0AAV5TCK6"/>
<protein>
    <recommendedName>
        <fullName evidence="13">Nuclear receptor</fullName>
    </recommendedName>
</protein>
<keyword evidence="5" id="KW-0238">DNA-binding</keyword>
<dbReference type="PANTHER" id="PTHR46011:SF6">
    <property type="entry name" value="HIGH ZINC ACTIVATED NUCLEAR RECEPTOR PROTEIN"/>
    <property type="match status" value="1"/>
</dbReference>
<evidence type="ECO:0000256" key="8">
    <source>
        <dbReference type="ARBA" id="ARBA00023242"/>
    </source>
</evidence>
<evidence type="ECO:0000256" key="4">
    <source>
        <dbReference type="ARBA" id="ARBA00023015"/>
    </source>
</evidence>
<evidence type="ECO:0000256" key="1">
    <source>
        <dbReference type="ARBA" id="ARBA00022723"/>
    </source>
</evidence>
<dbReference type="Proteomes" id="UP001432027">
    <property type="component" value="Unassembled WGS sequence"/>
</dbReference>
<dbReference type="GO" id="GO:0005634">
    <property type="term" value="C:nucleus"/>
    <property type="evidence" value="ECO:0007669"/>
    <property type="project" value="TreeGrafter"/>
</dbReference>
<dbReference type="InterPro" id="IPR001628">
    <property type="entry name" value="Znf_hrmn_rcpt"/>
</dbReference>
<dbReference type="Pfam" id="PF00104">
    <property type="entry name" value="Hormone_recep"/>
    <property type="match status" value="1"/>
</dbReference>
<feature type="non-terminal residue" evidence="11">
    <location>
        <position position="1"/>
    </location>
</feature>
<dbReference type="PRINTS" id="PR00047">
    <property type="entry name" value="STROIDFINGER"/>
</dbReference>
<dbReference type="GO" id="GO:0003700">
    <property type="term" value="F:DNA-binding transcription factor activity"/>
    <property type="evidence" value="ECO:0007669"/>
    <property type="project" value="InterPro"/>
</dbReference>
<dbReference type="SUPFAM" id="SSF48508">
    <property type="entry name" value="Nuclear receptor ligand-binding domain"/>
    <property type="match status" value="1"/>
</dbReference>
<dbReference type="GO" id="GO:0008270">
    <property type="term" value="F:zinc ion binding"/>
    <property type="evidence" value="ECO:0007669"/>
    <property type="project" value="UniProtKB-KW"/>
</dbReference>
<keyword evidence="3" id="KW-0862">Zinc</keyword>
<dbReference type="GO" id="GO:0043565">
    <property type="term" value="F:sequence-specific DNA binding"/>
    <property type="evidence" value="ECO:0007669"/>
    <property type="project" value="InterPro"/>
</dbReference>
<accession>A0AAV5TCK6</accession>
<dbReference type="SUPFAM" id="SSF57716">
    <property type="entry name" value="Glucocorticoid receptor-like (DNA-binding domain)"/>
    <property type="match status" value="1"/>
</dbReference>
<proteinExistence type="predicted"/>